<proteinExistence type="predicted"/>
<dbReference type="AlphaFoldDB" id="W2GW41"/>
<organism evidence="1">
    <name type="scientific">Phytophthora nicotianae</name>
    <name type="common">Potato buckeye rot agent</name>
    <name type="synonym">Phytophthora parasitica</name>
    <dbReference type="NCBI Taxonomy" id="4792"/>
    <lineage>
        <taxon>Eukaryota</taxon>
        <taxon>Sar</taxon>
        <taxon>Stramenopiles</taxon>
        <taxon>Oomycota</taxon>
        <taxon>Peronosporomycetes</taxon>
        <taxon>Peronosporales</taxon>
        <taxon>Peronosporaceae</taxon>
        <taxon>Phytophthora</taxon>
    </lineage>
</organism>
<accession>W2GW41</accession>
<dbReference type="EMBL" id="KI686335">
    <property type="protein sequence ID" value="ETK86530.1"/>
    <property type="molecule type" value="Genomic_DNA"/>
</dbReference>
<evidence type="ECO:0000313" key="1">
    <source>
        <dbReference type="EMBL" id="ETK86530.1"/>
    </source>
</evidence>
<reference evidence="1" key="1">
    <citation type="submission" date="2013-11" db="EMBL/GenBank/DDBJ databases">
        <title>The Genome Sequence of Phytophthora parasitica CJ02B3.</title>
        <authorList>
            <consortium name="The Broad Institute Genomics Platform"/>
            <person name="Russ C."/>
            <person name="Tyler B."/>
            <person name="Panabieres F."/>
            <person name="Shan W."/>
            <person name="Tripathy S."/>
            <person name="Grunwald N."/>
            <person name="Machado M."/>
            <person name="Johnson C.S."/>
            <person name="Arredondo F."/>
            <person name="Hong C."/>
            <person name="Coffey M."/>
            <person name="Young S.K."/>
            <person name="Zeng Q."/>
            <person name="Gargeya S."/>
            <person name="Fitzgerald M."/>
            <person name="Abouelleil A."/>
            <person name="Alvarado L."/>
            <person name="Chapman S.B."/>
            <person name="Gainer-Dewar J."/>
            <person name="Goldberg J."/>
            <person name="Griggs A."/>
            <person name="Gujja S."/>
            <person name="Hansen M."/>
            <person name="Howarth C."/>
            <person name="Imamovic A."/>
            <person name="Ireland A."/>
            <person name="Larimer J."/>
            <person name="McCowan C."/>
            <person name="Murphy C."/>
            <person name="Pearson M."/>
            <person name="Poon T.W."/>
            <person name="Priest M."/>
            <person name="Roberts A."/>
            <person name="Saif S."/>
            <person name="Shea T."/>
            <person name="Sykes S."/>
            <person name="Wortman J."/>
            <person name="Nusbaum C."/>
            <person name="Birren B."/>
        </authorList>
    </citation>
    <scope>NUCLEOTIDE SEQUENCE [LARGE SCALE GENOMIC DNA]</scope>
    <source>
        <strain evidence="1">CJ02B3</strain>
    </source>
</reference>
<gene>
    <name evidence="1" type="ORF">L915_08841</name>
</gene>
<name>W2GW41_PHYNI</name>
<sequence length="67" mass="7635">MAMTKANAARRLGTAILQSGRVNVSEGRRVCEVIEDRQEIVKDMQVAKRRRTLDETAEESRRSAIFE</sequence>
<dbReference type="Proteomes" id="UP000053236">
    <property type="component" value="Unassembled WGS sequence"/>
</dbReference>
<protein>
    <submittedName>
        <fullName evidence="1">Uncharacterized protein</fullName>
    </submittedName>
</protein>
<dbReference type="VEuPathDB" id="FungiDB:PPTG_22957"/>